<dbReference type="Proteomes" id="UP000050996">
    <property type="component" value="Unassembled WGS sequence"/>
</dbReference>
<dbReference type="SUPFAM" id="SSF47413">
    <property type="entry name" value="lambda repressor-like DNA-binding domains"/>
    <property type="match status" value="1"/>
</dbReference>
<dbReference type="EMBL" id="LJIX01000006">
    <property type="protein sequence ID" value="KQL20504.1"/>
    <property type="molecule type" value="Genomic_DNA"/>
</dbReference>
<dbReference type="InterPro" id="IPR001387">
    <property type="entry name" value="Cro/C1-type_HTH"/>
</dbReference>
<evidence type="ECO:0000259" key="3">
    <source>
        <dbReference type="PROSITE" id="PS50943"/>
    </source>
</evidence>
<comment type="caution">
    <text evidence="4">The sequence shown here is derived from an EMBL/GenBank/DDBJ whole genome shotgun (WGS) entry which is preliminary data.</text>
</comment>
<feature type="region of interest" description="Disordered" evidence="2">
    <location>
        <begin position="1"/>
        <end position="21"/>
    </location>
</feature>
<dbReference type="SMART" id="SM00530">
    <property type="entry name" value="HTH_XRE"/>
    <property type="match status" value="1"/>
</dbReference>
<dbReference type="Gene3D" id="1.10.260.40">
    <property type="entry name" value="lambda repressor-like DNA-binding domains"/>
    <property type="match status" value="1"/>
</dbReference>
<dbReference type="PANTHER" id="PTHR46558:SF13">
    <property type="entry name" value="HTH-TYPE TRANSCRIPTIONAL REGULATOR IMMR"/>
    <property type="match status" value="1"/>
</dbReference>
<evidence type="ECO:0000313" key="5">
    <source>
        <dbReference type="Proteomes" id="UP000050996"/>
    </source>
</evidence>
<keyword evidence="1" id="KW-0238">DNA-binding</keyword>
<dbReference type="RefSeq" id="WP_056685698.1">
    <property type="nucleotide sequence ID" value="NZ_LJIX01000006.1"/>
</dbReference>
<name>A0A0Q3QSH0_9BACI</name>
<dbReference type="STRING" id="1637975.AN957_19220"/>
<protein>
    <recommendedName>
        <fullName evidence="3">HTH cro/C1-type domain-containing protein</fullName>
    </recommendedName>
</protein>
<feature type="domain" description="HTH cro/C1-type" evidence="3">
    <location>
        <begin position="8"/>
        <end position="62"/>
    </location>
</feature>
<accession>A0A0Q3QSH0</accession>
<organism evidence="4 5">
    <name type="scientific">Cytobacillus solani</name>
    <dbReference type="NCBI Taxonomy" id="1637975"/>
    <lineage>
        <taxon>Bacteria</taxon>
        <taxon>Bacillati</taxon>
        <taxon>Bacillota</taxon>
        <taxon>Bacilli</taxon>
        <taxon>Bacillales</taxon>
        <taxon>Bacillaceae</taxon>
        <taxon>Cytobacillus</taxon>
    </lineage>
</organism>
<proteinExistence type="predicted"/>
<keyword evidence="5" id="KW-1185">Reference proteome</keyword>
<sequence>MSTLGERLKKARERRGLTQLEAAQKANINNKTLSRYENDGTKPDPEILGILSKVYGVNANYLLGLDEVQQNEEKTQEQIFFRADISNLSKDEKELFKDDIEKYIESRKEFLLKLRKKR</sequence>
<dbReference type="PATRIC" id="fig|1637975.4.peg.3807"/>
<dbReference type="GO" id="GO:0003677">
    <property type="term" value="F:DNA binding"/>
    <property type="evidence" value="ECO:0007669"/>
    <property type="project" value="UniProtKB-KW"/>
</dbReference>
<dbReference type="InterPro" id="IPR010982">
    <property type="entry name" value="Lambda_DNA-bd_dom_sf"/>
</dbReference>
<dbReference type="Pfam" id="PF01381">
    <property type="entry name" value="HTH_3"/>
    <property type="match status" value="1"/>
</dbReference>
<evidence type="ECO:0000313" key="4">
    <source>
        <dbReference type="EMBL" id="KQL20504.1"/>
    </source>
</evidence>
<dbReference type="CDD" id="cd00093">
    <property type="entry name" value="HTH_XRE"/>
    <property type="match status" value="1"/>
</dbReference>
<gene>
    <name evidence="4" type="ORF">AN957_19220</name>
</gene>
<evidence type="ECO:0000256" key="2">
    <source>
        <dbReference type="SAM" id="MobiDB-lite"/>
    </source>
</evidence>
<dbReference type="PANTHER" id="PTHR46558">
    <property type="entry name" value="TRACRIPTIONAL REGULATORY PROTEIN-RELATED-RELATED"/>
    <property type="match status" value="1"/>
</dbReference>
<evidence type="ECO:0000256" key="1">
    <source>
        <dbReference type="ARBA" id="ARBA00023125"/>
    </source>
</evidence>
<dbReference type="PROSITE" id="PS50943">
    <property type="entry name" value="HTH_CROC1"/>
    <property type="match status" value="1"/>
</dbReference>
<reference evidence="4 5" key="1">
    <citation type="submission" date="2015-09" db="EMBL/GenBank/DDBJ databases">
        <title>Genome sequencing project for genomic taxonomy and phylogenomics of Bacillus-like bacteria.</title>
        <authorList>
            <person name="Liu B."/>
            <person name="Wang J."/>
            <person name="Zhu Y."/>
            <person name="Liu G."/>
            <person name="Chen Q."/>
            <person name="Chen Z."/>
            <person name="Lan J."/>
            <person name="Che J."/>
            <person name="Ge C."/>
            <person name="Shi H."/>
            <person name="Pan Z."/>
            <person name="Liu X."/>
        </authorList>
    </citation>
    <scope>NUCLEOTIDE SEQUENCE [LARGE SCALE GENOMIC DNA]</scope>
    <source>
        <strain evidence="4 5">FJAT-18043</strain>
    </source>
</reference>
<dbReference type="AlphaFoldDB" id="A0A0Q3QSH0"/>